<dbReference type="PROSITE" id="PS50192">
    <property type="entry name" value="T_SNARE"/>
    <property type="match status" value="1"/>
</dbReference>
<dbReference type="InterPro" id="IPR004089">
    <property type="entry name" value="MCPsignal_dom"/>
</dbReference>
<feature type="transmembrane region" description="Helical" evidence="6">
    <location>
        <begin position="310"/>
        <end position="328"/>
    </location>
</feature>
<feature type="domain" description="HAMP" evidence="9">
    <location>
        <begin position="329"/>
        <end position="382"/>
    </location>
</feature>
<feature type="domain" description="T-SNARE coiled-coil homology" evidence="8">
    <location>
        <begin position="574"/>
        <end position="636"/>
    </location>
</feature>
<dbReference type="SMART" id="SM00304">
    <property type="entry name" value="HAMP"/>
    <property type="match status" value="1"/>
</dbReference>
<dbReference type="PANTHER" id="PTHR32089">
    <property type="entry name" value="METHYL-ACCEPTING CHEMOTAXIS PROTEIN MCPB"/>
    <property type="match status" value="1"/>
</dbReference>
<dbReference type="SUPFAM" id="SSF58104">
    <property type="entry name" value="Methyl-accepting chemotaxis protein (MCP) signaling domain"/>
    <property type="match status" value="1"/>
</dbReference>
<evidence type="ECO:0000259" key="8">
    <source>
        <dbReference type="PROSITE" id="PS50192"/>
    </source>
</evidence>
<keyword evidence="3 5" id="KW-0807">Transducer</keyword>
<evidence type="ECO:0000256" key="4">
    <source>
        <dbReference type="ARBA" id="ARBA00029447"/>
    </source>
</evidence>
<name>A0ABU5EDR9_9PROT</name>
<reference evidence="11 12" key="1">
    <citation type="journal article" date="2016" name="Antonie Van Leeuwenhoek">
        <title>Dongia soli sp. nov., isolated from soil from Dokdo, Korea.</title>
        <authorList>
            <person name="Kim D.U."/>
            <person name="Lee H."/>
            <person name="Kim H."/>
            <person name="Kim S.G."/>
            <person name="Ka J.O."/>
        </authorList>
    </citation>
    <scope>NUCLEOTIDE SEQUENCE [LARGE SCALE GENOMIC DNA]</scope>
    <source>
        <strain evidence="11 12">D78</strain>
    </source>
</reference>
<evidence type="ECO:0000313" key="11">
    <source>
        <dbReference type="EMBL" id="MDY0884500.1"/>
    </source>
</evidence>
<feature type="transmembrane region" description="Helical" evidence="6">
    <location>
        <begin position="20"/>
        <end position="42"/>
    </location>
</feature>
<keyword evidence="6" id="KW-1133">Transmembrane helix</keyword>
<protein>
    <submittedName>
        <fullName evidence="11">Methyl-accepting chemotaxis protein</fullName>
    </submittedName>
</protein>
<dbReference type="InterPro" id="IPR003660">
    <property type="entry name" value="HAMP_dom"/>
</dbReference>
<dbReference type="PANTHER" id="PTHR32089:SF112">
    <property type="entry name" value="LYSOZYME-LIKE PROTEIN-RELATED"/>
    <property type="match status" value="1"/>
</dbReference>
<dbReference type="Pfam" id="PF00015">
    <property type="entry name" value="MCPsignal"/>
    <property type="match status" value="1"/>
</dbReference>
<feature type="domain" description="Methyl-accepting transducer" evidence="7">
    <location>
        <begin position="422"/>
        <end position="644"/>
    </location>
</feature>
<dbReference type="Gene3D" id="6.10.340.10">
    <property type="match status" value="1"/>
</dbReference>
<dbReference type="PROSITE" id="PS50885">
    <property type="entry name" value="HAMP"/>
    <property type="match status" value="1"/>
</dbReference>
<evidence type="ECO:0000256" key="2">
    <source>
        <dbReference type="ARBA" id="ARBA00022519"/>
    </source>
</evidence>
<keyword evidence="6" id="KW-0472">Membrane</keyword>
<keyword evidence="12" id="KW-1185">Reference proteome</keyword>
<dbReference type="SMART" id="SM00283">
    <property type="entry name" value="MA"/>
    <property type="match status" value="1"/>
</dbReference>
<dbReference type="PROSITE" id="PS50111">
    <property type="entry name" value="CHEMOTAXIS_TRANSDUC_2"/>
    <property type="match status" value="1"/>
</dbReference>
<dbReference type="Gene3D" id="1.10.287.950">
    <property type="entry name" value="Methyl-accepting chemotaxis protein"/>
    <property type="match status" value="1"/>
</dbReference>
<organism evidence="11 12">
    <name type="scientific">Dongia soli</name>
    <dbReference type="NCBI Taxonomy" id="600628"/>
    <lineage>
        <taxon>Bacteria</taxon>
        <taxon>Pseudomonadati</taxon>
        <taxon>Pseudomonadota</taxon>
        <taxon>Alphaproteobacteria</taxon>
        <taxon>Rhodospirillales</taxon>
        <taxon>Dongiaceae</taxon>
        <taxon>Dongia</taxon>
    </lineage>
</organism>
<dbReference type="SMART" id="SM01358">
    <property type="entry name" value="HBM"/>
    <property type="match status" value="1"/>
</dbReference>
<evidence type="ECO:0000313" key="12">
    <source>
        <dbReference type="Proteomes" id="UP001279642"/>
    </source>
</evidence>
<dbReference type="Pfam" id="PF00672">
    <property type="entry name" value="HAMP"/>
    <property type="match status" value="1"/>
</dbReference>
<accession>A0ABU5EDR9</accession>
<keyword evidence="2" id="KW-1003">Cell membrane</keyword>
<dbReference type="InterPro" id="IPR000727">
    <property type="entry name" value="T_SNARE_dom"/>
</dbReference>
<evidence type="ECO:0000256" key="5">
    <source>
        <dbReference type="PROSITE-ProRule" id="PRU00284"/>
    </source>
</evidence>
<evidence type="ECO:0000259" key="9">
    <source>
        <dbReference type="PROSITE" id="PS50885"/>
    </source>
</evidence>
<comment type="caution">
    <text evidence="11">The sequence shown here is derived from an EMBL/GenBank/DDBJ whole genome shotgun (WGS) entry which is preliminary data.</text>
</comment>
<evidence type="ECO:0000259" key="7">
    <source>
        <dbReference type="PROSITE" id="PS50111"/>
    </source>
</evidence>
<comment type="similarity">
    <text evidence="4">Belongs to the methyl-accepting chemotaxis (MCP) protein family.</text>
</comment>
<dbReference type="EMBL" id="JAXCLW010000005">
    <property type="protein sequence ID" value="MDY0884500.1"/>
    <property type="molecule type" value="Genomic_DNA"/>
</dbReference>
<keyword evidence="6" id="KW-0812">Transmembrane</keyword>
<proteinExistence type="inferred from homology"/>
<dbReference type="Proteomes" id="UP001279642">
    <property type="component" value="Unassembled WGS sequence"/>
</dbReference>
<dbReference type="InterPro" id="IPR032255">
    <property type="entry name" value="HBM"/>
</dbReference>
<evidence type="ECO:0000256" key="3">
    <source>
        <dbReference type="ARBA" id="ARBA00023224"/>
    </source>
</evidence>
<sequence>MITKLLDLQFLSRLRIATRIAIGFALLLLLLVAVAGMSYLGFHRIGNDMENFAGISQETTGVLQIDRDGALLRVDVEAFFRDRDKEALKRVMSTLGSLKKRLSDQISNTAEAGRRAALSEMNQVIDAYRTDLTVATAMKTTQDRLINTTLPKLGSKASGIVDALQSRAMQAQQFQAAAIAGQLQASIMTSRLASARYTATPDPKLIDDAVKSVSDFNAGGTALLAAFSGDAQAQSDVDDARKSLQDYVASLNQLKAVSDKISGLLRDKMAKEMARFTDLAAEVRDQRLARMGEVKAAADTAIRNIRMQTIAGVVIALILGVGSAMLIGRSVSRPIRSMTAVMHHLAEGNLDTEIPAQENRDEIGDMARTVVVFKDALVSQRAADQAAKADAEVKLQRAQALDHLIAGFEGKVGELVTALSSAATELEGSAQSMSSTAAQTNQQSTAVAAAAEQATANVQTVAAATEELTSSIQEIGRQVAQSSTMARRAVDEARETDRQIQGLASSAEAIGEVINLINDIAGQTNLLALNATIEAARAGEAGRGFAVVASEVKNLATQTARATDEIGSKITEIQSSTQQAVGAIQNIAKVIEELNQIAAAIAAAVEEQSAATAEIARNVQEASRGTTEVSGNILSVTEAAKETGLAAGQVLDAATVLGRQSQSLNGEVDQFITQVRAI</sequence>
<keyword evidence="2" id="KW-0997">Cell inner membrane</keyword>
<feature type="domain" description="HBM" evidence="10">
    <location>
        <begin position="54"/>
        <end position="295"/>
    </location>
</feature>
<gene>
    <name evidence="11" type="ORF">SMD27_16775</name>
</gene>
<comment type="subcellular location">
    <subcellularLocation>
        <location evidence="1">Cell inner membrane</location>
        <topology evidence="1">Multi-pass membrane protein</topology>
    </subcellularLocation>
</comment>
<evidence type="ECO:0000256" key="6">
    <source>
        <dbReference type="SAM" id="Phobius"/>
    </source>
</evidence>
<dbReference type="Gene3D" id="1.20.1440.210">
    <property type="match status" value="1"/>
</dbReference>
<dbReference type="CDD" id="cd06225">
    <property type="entry name" value="HAMP"/>
    <property type="match status" value="1"/>
</dbReference>
<dbReference type="PROSITE" id="PS51753">
    <property type="entry name" value="HBM"/>
    <property type="match status" value="1"/>
</dbReference>
<evidence type="ECO:0000259" key="10">
    <source>
        <dbReference type="PROSITE" id="PS51753"/>
    </source>
</evidence>
<evidence type="ECO:0000256" key="1">
    <source>
        <dbReference type="ARBA" id="ARBA00004429"/>
    </source>
</evidence>
<dbReference type="RefSeq" id="WP_320509574.1">
    <property type="nucleotide sequence ID" value="NZ_JAXCLW010000005.1"/>
</dbReference>